<protein>
    <submittedName>
        <fullName evidence="1">Uncharacterized protein</fullName>
    </submittedName>
</protein>
<accession>A0ACB8DWT8</accession>
<proteinExistence type="predicted"/>
<dbReference type="Proteomes" id="UP000821865">
    <property type="component" value="Chromosome 1"/>
</dbReference>
<gene>
    <name evidence="1" type="ORF">HPB49_006600</name>
</gene>
<sequence>MGTAPPSLWSYCSSLNRLCPKLMPVTKIYADLRWSTTLFTARSMDHTMGCTQGSGPSADGVCHVVAQLSTWNEVFVIINMELCEAPPGKLSLVCLREMSGFCGLAARERHATILLHWLLTVHRCVTSIELDDSVIPNFSTYFSLYSDALQRSLSIRDLKVSAWSCSRDASRSLVNSIVCKRRLEALRCEALDLSVPDFREYLESSVTLKELSVAYTIRRPDNPSVILNSLRFNSSLAHLSIHSDCLDADKKNWFGDYMERTATLRYIKITNFSRGPPRSLVPVFHALSNNNSVLTIDLVLFNLGIDEAWSFADLINVNHNLRIVNFIACIWSFAVYPRQYILASTCSTPEVGHTYRAAMRTAPLVCAFGPESSLEEITLDMSSFNACEQKTLLYAVSQNTTLKKVNVERLNSGSAISLCEAIRETGTADRVHLDLVNVRGRELARVKRSCAEATEIALFNIGAHGTRTRRECLTALTLCTHLTVLNLDTDGRVCEAEAHLLSMFLRQSQCIRELYLYLKVRPDALRDILQGLSMNTALEKLGISKCGLDKQNAATLACIVGDSQTIRHFDYQTHCVASCRLLLLNLARCLQSNTSLVSLEISEYRAVMRYSAAVRNFVRRNAALVDGAAHFVLGTRNKHCAEAFERVASGRGIVARVQEMAAEPCADRASAMIREATRWLLGMGPFMKMAGVVKNDLSWDESVDYRERLQTLPLDCWLHVRQFIKVRDVLHWAPSTSTWRKRAFWRAPSRARRSKQPRLQS</sequence>
<dbReference type="EMBL" id="CM023470">
    <property type="protein sequence ID" value="KAH7978746.1"/>
    <property type="molecule type" value="Genomic_DNA"/>
</dbReference>
<name>A0ACB8DWT8_DERSI</name>
<keyword evidence="2" id="KW-1185">Reference proteome</keyword>
<evidence type="ECO:0000313" key="1">
    <source>
        <dbReference type="EMBL" id="KAH7978746.1"/>
    </source>
</evidence>
<organism evidence="1 2">
    <name type="scientific">Dermacentor silvarum</name>
    <name type="common">Tick</name>
    <dbReference type="NCBI Taxonomy" id="543639"/>
    <lineage>
        <taxon>Eukaryota</taxon>
        <taxon>Metazoa</taxon>
        <taxon>Ecdysozoa</taxon>
        <taxon>Arthropoda</taxon>
        <taxon>Chelicerata</taxon>
        <taxon>Arachnida</taxon>
        <taxon>Acari</taxon>
        <taxon>Parasitiformes</taxon>
        <taxon>Ixodida</taxon>
        <taxon>Ixodoidea</taxon>
        <taxon>Ixodidae</taxon>
        <taxon>Rhipicephalinae</taxon>
        <taxon>Dermacentor</taxon>
    </lineage>
</organism>
<comment type="caution">
    <text evidence="1">The sequence shown here is derived from an EMBL/GenBank/DDBJ whole genome shotgun (WGS) entry which is preliminary data.</text>
</comment>
<evidence type="ECO:0000313" key="2">
    <source>
        <dbReference type="Proteomes" id="UP000821865"/>
    </source>
</evidence>
<reference evidence="1" key="1">
    <citation type="submission" date="2020-05" db="EMBL/GenBank/DDBJ databases">
        <title>Large-scale comparative analyses of tick genomes elucidate their genetic diversity and vector capacities.</title>
        <authorList>
            <person name="Jia N."/>
            <person name="Wang J."/>
            <person name="Shi W."/>
            <person name="Du L."/>
            <person name="Sun Y."/>
            <person name="Zhan W."/>
            <person name="Jiang J."/>
            <person name="Wang Q."/>
            <person name="Zhang B."/>
            <person name="Ji P."/>
            <person name="Sakyi L.B."/>
            <person name="Cui X."/>
            <person name="Yuan T."/>
            <person name="Jiang B."/>
            <person name="Yang W."/>
            <person name="Lam T.T.-Y."/>
            <person name="Chang Q."/>
            <person name="Ding S."/>
            <person name="Wang X."/>
            <person name="Zhu J."/>
            <person name="Ruan X."/>
            <person name="Zhao L."/>
            <person name="Wei J."/>
            <person name="Que T."/>
            <person name="Du C."/>
            <person name="Cheng J."/>
            <person name="Dai P."/>
            <person name="Han X."/>
            <person name="Huang E."/>
            <person name="Gao Y."/>
            <person name="Liu J."/>
            <person name="Shao H."/>
            <person name="Ye R."/>
            <person name="Li L."/>
            <person name="Wei W."/>
            <person name="Wang X."/>
            <person name="Wang C."/>
            <person name="Yang T."/>
            <person name="Huo Q."/>
            <person name="Li W."/>
            <person name="Guo W."/>
            <person name="Chen H."/>
            <person name="Zhou L."/>
            <person name="Ni X."/>
            <person name="Tian J."/>
            <person name="Zhou Y."/>
            <person name="Sheng Y."/>
            <person name="Liu T."/>
            <person name="Pan Y."/>
            <person name="Xia L."/>
            <person name="Li J."/>
            <person name="Zhao F."/>
            <person name="Cao W."/>
        </authorList>
    </citation>
    <scope>NUCLEOTIDE SEQUENCE</scope>
    <source>
        <strain evidence="1">Dsil-2018</strain>
    </source>
</reference>